<keyword evidence="3" id="KW-1185">Reference proteome</keyword>
<evidence type="ECO:0008006" key="4">
    <source>
        <dbReference type="Google" id="ProtNLM"/>
    </source>
</evidence>
<gene>
    <name evidence="2" type="ORF">GO816_03310</name>
</gene>
<evidence type="ECO:0000313" key="2">
    <source>
        <dbReference type="EMBL" id="MVN90145.1"/>
    </source>
</evidence>
<evidence type="ECO:0000256" key="1">
    <source>
        <dbReference type="SAM" id="SignalP"/>
    </source>
</evidence>
<proteinExistence type="predicted"/>
<feature type="chain" id="PRO_5026312257" description="Lipocalin-like domain-containing protein" evidence="1">
    <location>
        <begin position="24"/>
        <end position="128"/>
    </location>
</feature>
<name>A0A6I4I4Q3_9SPHI</name>
<dbReference type="EMBL" id="WQLA01000001">
    <property type="protein sequence ID" value="MVN90145.1"/>
    <property type="molecule type" value="Genomic_DNA"/>
</dbReference>
<dbReference type="OrthoDB" id="955522at2"/>
<dbReference type="Proteomes" id="UP000434850">
    <property type="component" value="Unassembled WGS sequence"/>
</dbReference>
<protein>
    <recommendedName>
        <fullName evidence="4">Lipocalin-like domain-containing protein</fullName>
    </recommendedName>
</protein>
<feature type="signal peptide" evidence="1">
    <location>
        <begin position="1"/>
        <end position="23"/>
    </location>
</feature>
<dbReference type="AlphaFoldDB" id="A0A6I4I4Q3"/>
<accession>A0A6I4I4Q3</accession>
<keyword evidence="1" id="KW-0732">Signal</keyword>
<reference evidence="2 3" key="1">
    <citation type="submission" date="2019-12" db="EMBL/GenBank/DDBJ databases">
        <title>Mucilaginibacter sp. HME9299 genome sequencing and assembly.</title>
        <authorList>
            <person name="Kang H."/>
            <person name="Kim H."/>
            <person name="Joh K."/>
        </authorList>
    </citation>
    <scope>NUCLEOTIDE SEQUENCE [LARGE SCALE GENOMIC DNA]</scope>
    <source>
        <strain evidence="2 3">HME9299</strain>
    </source>
</reference>
<dbReference type="PROSITE" id="PS51257">
    <property type="entry name" value="PROKAR_LIPOPROTEIN"/>
    <property type="match status" value="1"/>
</dbReference>
<sequence length="128" mass="14235">MKKKIYYLLAFIAVFFAACTAQKGMSVHDKLEGRWALTETLNDIGDGKGKYVPVTADSAYLVFNKSGLINGNAIYGATNYKVTDNTHLAINIKGNTAPVNYRYKVDGNDLELNAPCREACGMRFKRMR</sequence>
<dbReference type="RefSeq" id="WP_157539915.1">
    <property type="nucleotide sequence ID" value="NZ_WQLA01000001.1"/>
</dbReference>
<organism evidence="2 3">
    <name type="scientific">Mucilaginibacter aquatilis</name>
    <dbReference type="NCBI Taxonomy" id="1517760"/>
    <lineage>
        <taxon>Bacteria</taxon>
        <taxon>Pseudomonadati</taxon>
        <taxon>Bacteroidota</taxon>
        <taxon>Sphingobacteriia</taxon>
        <taxon>Sphingobacteriales</taxon>
        <taxon>Sphingobacteriaceae</taxon>
        <taxon>Mucilaginibacter</taxon>
    </lineage>
</organism>
<comment type="caution">
    <text evidence="2">The sequence shown here is derived from an EMBL/GenBank/DDBJ whole genome shotgun (WGS) entry which is preliminary data.</text>
</comment>
<evidence type="ECO:0000313" key="3">
    <source>
        <dbReference type="Proteomes" id="UP000434850"/>
    </source>
</evidence>